<sequence>MNTFTVFALVAMLVSVAYATPCTEICGAQCNFQKKACDFVHIFGNLCATLEGVCAMACQATCGCADSCAVQCGEENAHCRGADSSAAGPFGGLNVLSCGLNLPVCSSTCQLKCGFNNLAGLVSALGGAGAATAH</sequence>
<keyword evidence="1" id="KW-0732">Signal</keyword>
<gene>
    <name evidence="2" type="ORF">EGW08_020407</name>
</gene>
<protein>
    <submittedName>
        <fullName evidence="2">Uncharacterized protein</fullName>
    </submittedName>
</protein>
<feature type="chain" id="PRO_5018774455" evidence="1">
    <location>
        <begin position="20"/>
        <end position="134"/>
    </location>
</feature>
<reference evidence="2 3" key="1">
    <citation type="submission" date="2019-01" db="EMBL/GenBank/DDBJ databases">
        <title>A draft genome assembly of the solar-powered sea slug Elysia chlorotica.</title>
        <authorList>
            <person name="Cai H."/>
            <person name="Li Q."/>
            <person name="Fang X."/>
            <person name="Li J."/>
            <person name="Curtis N.E."/>
            <person name="Altenburger A."/>
            <person name="Shibata T."/>
            <person name="Feng M."/>
            <person name="Maeda T."/>
            <person name="Schwartz J.A."/>
            <person name="Shigenobu S."/>
            <person name="Lundholm N."/>
            <person name="Nishiyama T."/>
            <person name="Yang H."/>
            <person name="Hasebe M."/>
            <person name="Li S."/>
            <person name="Pierce S.K."/>
            <person name="Wang J."/>
        </authorList>
    </citation>
    <scope>NUCLEOTIDE SEQUENCE [LARGE SCALE GENOMIC DNA]</scope>
    <source>
        <strain evidence="2">EC2010</strain>
        <tissue evidence="2">Whole organism of an adult</tissue>
    </source>
</reference>
<keyword evidence="3" id="KW-1185">Reference proteome</keyword>
<comment type="caution">
    <text evidence="2">The sequence shown here is derived from an EMBL/GenBank/DDBJ whole genome shotgun (WGS) entry which is preliminary data.</text>
</comment>
<proteinExistence type="predicted"/>
<evidence type="ECO:0000256" key="1">
    <source>
        <dbReference type="SAM" id="SignalP"/>
    </source>
</evidence>
<dbReference type="AlphaFoldDB" id="A0A3S1B0F3"/>
<evidence type="ECO:0000313" key="3">
    <source>
        <dbReference type="Proteomes" id="UP000271974"/>
    </source>
</evidence>
<organism evidence="2 3">
    <name type="scientific">Elysia chlorotica</name>
    <name type="common">Eastern emerald elysia</name>
    <name type="synonym">Sea slug</name>
    <dbReference type="NCBI Taxonomy" id="188477"/>
    <lineage>
        <taxon>Eukaryota</taxon>
        <taxon>Metazoa</taxon>
        <taxon>Spiralia</taxon>
        <taxon>Lophotrochozoa</taxon>
        <taxon>Mollusca</taxon>
        <taxon>Gastropoda</taxon>
        <taxon>Heterobranchia</taxon>
        <taxon>Euthyneura</taxon>
        <taxon>Panpulmonata</taxon>
        <taxon>Sacoglossa</taxon>
        <taxon>Placobranchoidea</taxon>
        <taxon>Plakobranchidae</taxon>
        <taxon>Elysia</taxon>
    </lineage>
</organism>
<dbReference type="Proteomes" id="UP000271974">
    <property type="component" value="Unassembled WGS sequence"/>
</dbReference>
<feature type="signal peptide" evidence="1">
    <location>
        <begin position="1"/>
        <end position="19"/>
    </location>
</feature>
<accession>A0A3S1B0F3</accession>
<name>A0A3S1B0F3_ELYCH</name>
<evidence type="ECO:0000313" key="2">
    <source>
        <dbReference type="EMBL" id="RUS71822.1"/>
    </source>
</evidence>
<dbReference type="EMBL" id="RQTK01001153">
    <property type="protein sequence ID" value="RUS71822.1"/>
    <property type="molecule type" value="Genomic_DNA"/>
</dbReference>